<dbReference type="Proteomes" id="UP000006844">
    <property type="component" value="Chromosome"/>
</dbReference>
<gene>
    <name evidence="6" type="ordered locus">AciPR4_1561</name>
</gene>
<dbReference type="GO" id="GO:0009055">
    <property type="term" value="F:electron transfer activity"/>
    <property type="evidence" value="ECO:0007669"/>
    <property type="project" value="InterPro"/>
</dbReference>
<sequence length="247" mass="27635">MTVTHSKKYLLIVGLLLLTGILAGLGIWYKMFRVAAQPAWINANARNSFLYGSVDAEKSAGIPYWIWLTLPRIFPEYLPGPGGYASLGFSWEETLEMPVGFSKRTVGYVRVAGNCALCHAYSTSNGPDAAPTVFAAGPGHTAEVQRLLAFYKQCAQDPRFNADNLLDEISMATKLSVADKLIYRYILIPKTRERFLQSDIVIVDSALWQHSQNPRSGTIFRKHLQDLETGLKGQEKDQLDMYLKTLR</sequence>
<evidence type="ECO:0000256" key="1">
    <source>
        <dbReference type="ARBA" id="ARBA00022723"/>
    </source>
</evidence>
<dbReference type="RefSeq" id="WP_013568115.1">
    <property type="nucleotide sequence ID" value="NC_014963.1"/>
</dbReference>
<dbReference type="GO" id="GO:0020037">
    <property type="term" value="F:heme binding"/>
    <property type="evidence" value="ECO:0007669"/>
    <property type="project" value="InterPro"/>
</dbReference>
<feature type="transmembrane region" description="Helical" evidence="4">
    <location>
        <begin position="9"/>
        <end position="29"/>
    </location>
</feature>
<dbReference type="PROSITE" id="PS51007">
    <property type="entry name" value="CYTC"/>
    <property type="match status" value="1"/>
</dbReference>
<dbReference type="InterPro" id="IPR009056">
    <property type="entry name" value="Cyt_c-like_dom"/>
</dbReference>
<dbReference type="AlphaFoldDB" id="E8V2G4"/>
<dbReference type="eggNOG" id="COG2010">
    <property type="taxonomic scope" value="Bacteria"/>
</dbReference>
<keyword evidence="4" id="KW-0812">Transmembrane</keyword>
<dbReference type="STRING" id="401053.AciPR4_1561"/>
<keyword evidence="3" id="KW-0349">Heme</keyword>
<name>E8V2G4_TERSS</name>
<dbReference type="EMBL" id="CP002467">
    <property type="protein sequence ID" value="ADV82382.1"/>
    <property type="molecule type" value="Genomic_DNA"/>
</dbReference>
<keyword evidence="4" id="KW-0472">Membrane</keyword>
<evidence type="ECO:0000259" key="5">
    <source>
        <dbReference type="PROSITE" id="PS51007"/>
    </source>
</evidence>
<protein>
    <recommendedName>
        <fullName evidence="5">Cytochrome c domain-containing protein</fullName>
    </recommendedName>
</protein>
<accession>E8V2G4</accession>
<organism evidence="6 7">
    <name type="scientific">Terriglobus saanensis (strain ATCC BAA-1853 / DSM 23119 / SP1PR4)</name>
    <dbReference type="NCBI Taxonomy" id="401053"/>
    <lineage>
        <taxon>Bacteria</taxon>
        <taxon>Pseudomonadati</taxon>
        <taxon>Acidobacteriota</taxon>
        <taxon>Terriglobia</taxon>
        <taxon>Terriglobales</taxon>
        <taxon>Acidobacteriaceae</taxon>
        <taxon>Terriglobus</taxon>
    </lineage>
</organism>
<dbReference type="HOGENOM" id="CLU_1124094_0_0_0"/>
<dbReference type="KEGG" id="tsa:AciPR4_1561"/>
<proteinExistence type="predicted"/>
<keyword evidence="4" id="KW-1133">Transmembrane helix</keyword>
<evidence type="ECO:0000256" key="4">
    <source>
        <dbReference type="SAM" id="Phobius"/>
    </source>
</evidence>
<evidence type="ECO:0000313" key="6">
    <source>
        <dbReference type="EMBL" id="ADV82382.1"/>
    </source>
</evidence>
<keyword evidence="1 3" id="KW-0479">Metal-binding</keyword>
<evidence type="ECO:0000256" key="2">
    <source>
        <dbReference type="ARBA" id="ARBA00023004"/>
    </source>
</evidence>
<keyword evidence="2 3" id="KW-0408">Iron</keyword>
<reference evidence="6 7" key="1">
    <citation type="journal article" date="2012" name="Stand. Genomic Sci.">
        <title>Complete genome sequence of Terriglobus saanensis type strain SP1PR4(T), an Acidobacteria from tundra soil.</title>
        <authorList>
            <person name="Rawat S.R."/>
            <person name="Mannisto M.K."/>
            <person name="Starovoytov V."/>
            <person name="Goodwin L."/>
            <person name="Nolan M."/>
            <person name="Hauser L."/>
            <person name="Land M."/>
            <person name="Davenport K.W."/>
            <person name="Woyke T."/>
            <person name="Haggblom M.M."/>
        </authorList>
    </citation>
    <scope>NUCLEOTIDE SEQUENCE</scope>
    <source>
        <strain evidence="7">ATCC BAA-1853 / DSM 23119 / SP1PR4</strain>
    </source>
</reference>
<keyword evidence="7" id="KW-1185">Reference proteome</keyword>
<evidence type="ECO:0000313" key="7">
    <source>
        <dbReference type="Proteomes" id="UP000006844"/>
    </source>
</evidence>
<evidence type="ECO:0000256" key="3">
    <source>
        <dbReference type="PROSITE-ProRule" id="PRU00433"/>
    </source>
</evidence>
<dbReference type="GO" id="GO:0046872">
    <property type="term" value="F:metal ion binding"/>
    <property type="evidence" value="ECO:0007669"/>
    <property type="project" value="UniProtKB-KW"/>
</dbReference>
<feature type="domain" description="Cytochrome c" evidence="5">
    <location>
        <begin position="102"/>
        <end position="247"/>
    </location>
</feature>